<dbReference type="AlphaFoldDB" id="A0A2B7Y7Q6"/>
<dbReference type="InterPro" id="IPR036259">
    <property type="entry name" value="MFS_trans_sf"/>
</dbReference>
<evidence type="ECO:0000256" key="4">
    <source>
        <dbReference type="ARBA" id="ARBA00022989"/>
    </source>
</evidence>
<feature type="transmembrane region" description="Helical" evidence="7">
    <location>
        <begin position="341"/>
        <end position="362"/>
    </location>
</feature>
<dbReference type="PROSITE" id="PS50850">
    <property type="entry name" value="MFS"/>
    <property type="match status" value="1"/>
</dbReference>
<feature type="region of interest" description="Disordered" evidence="6">
    <location>
        <begin position="1"/>
        <end position="63"/>
    </location>
</feature>
<feature type="transmembrane region" description="Helical" evidence="7">
    <location>
        <begin position="383"/>
        <end position="402"/>
    </location>
</feature>
<evidence type="ECO:0000256" key="5">
    <source>
        <dbReference type="ARBA" id="ARBA00023136"/>
    </source>
</evidence>
<evidence type="ECO:0000313" key="10">
    <source>
        <dbReference type="Proteomes" id="UP000224634"/>
    </source>
</evidence>
<evidence type="ECO:0000313" key="9">
    <source>
        <dbReference type="EMBL" id="PGH17240.1"/>
    </source>
</evidence>
<dbReference type="PANTHER" id="PTHR23502">
    <property type="entry name" value="MAJOR FACILITATOR SUPERFAMILY"/>
    <property type="match status" value="1"/>
</dbReference>
<feature type="transmembrane region" description="Helical" evidence="7">
    <location>
        <begin position="138"/>
        <end position="155"/>
    </location>
</feature>
<evidence type="ECO:0000256" key="1">
    <source>
        <dbReference type="ARBA" id="ARBA00004141"/>
    </source>
</evidence>
<comment type="subcellular location">
    <subcellularLocation>
        <location evidence="1">Membrane</location>
        <topology evidence="1">Multi-pass membrane protein</topology>
    </subcellularLocation>
</comment>
<feature type="transmembrane region" description="Helical" evidence="7">
    <location>
        <begin position="109"/>
        <end position="132"/>
    </location>
</feature>
<feature type="transmembrane region" description="Helical" evidence="7">
    <location>
        <begin position="408"/>
        <end position="427"/>
    </location>
</feature>
<protein>
    <recommendedName>
        <fullName evidence="8">Major facilitator superfamily (MFS) profile domain-containing protein</fullName>
    </recommendedName>
</protein>
<dbReference type="InterPro" id="IPR020846">
    <property type="entry name" value="MFS_dom"/>
</dbReference>
<feature type="transmembrane region" description="Helical" evidence="7">
    <location>
        <begin position="228"/>
        <end position="248"/>
    </location>
</feature>
<feature type="transmembrane region" description="Helical" evidence="7">
    <location>
        <begin position="303"/>
        <end position="329"/>
    </location>
</feature>
<dbReference type="InterPro" id="IPR011701">
    <property type="entry name" value="MFS"/>
</dbReference>
<keyword evidence="10" id="KW-1185">Reference proteome</keyword>
<evidence type="ECO:0000259" key="8">
    <source>
        <dbReference type="PROSITE" id="PS50850"/>
    </source>
</evidence>
<evidence type="ECO:0000256" key="7">
    <source>
        <dbReference type="SAM" id="Phobius"/>
    </source>
</evidence>
<dbReference type="FunFam" id="1.20.1250.20:FF:000011">
    <property type="entry name" value="MFS multidrug transporter, putative"/>
    <property type="match status" value="1"/>
</dbReference>
<dbReference type="EMBL" id="PDNA01000066">
    <property type="protein sequence ID" value="PGH17240.1"/>
    <property type="molecule type" value="Genomic_DNA"/>
</dbReference>
<feature type="compositionally biased region" description="Acidic residues" evidence="6">
    <location>
        <begin position="47"/>
        <end position="57"/>
    </location>
</feature>
<dbReference type="Gene3D" id="1.20.1250.20">
    <property type="entry name" value="MFS general substrate transporter like domains"/>
    <property type="match status" value="1"/>
</dbReference>
<evidence type="ECO:0000256" key="2">
    <source>
        <dbReference type="ARBA" id="ARBA00008335"/>
    </source>
</evidence>
<reference evidence="9 10" key="1">
    <citation type="submission" date="2017-10" db="EMBL/GenBank/DDBJ databases">
        <title>Comparative genomics in systemic dimorphic fungi from Ajellomycetaceae.</title>
        <authorList>
            <person name="Munoz J.F."/>
            <person name="Mcewen J.G."/>
            <person name="Clay O.K."/>
            <person name="Cuomo C.A."/>
        </authorList>
    </citation>
    <scope>NUCLEOTIDE SEQUENCE [LARGE SCALE GENOMIC DNA]</scope>
    <source>
        <strain evidence="9 10">UAMH7299</strain>
    </source>
</reference>
<evidence type="ECO:0000256" key="3">
    <source>
        <dbReference type="ARBA" id="ARBA00022692"/>
    </source>
</evidence>
<proteinExistence type="inferred from homology"/>
<sequence length="511" mass="55272">MAQNIDPEKGSPSTPDLEASRSPPDISQEDVAKDLTTSTDDFKSEEEPVYVEWDGPEDPQNPQNWPLAKRMAHVILAGATAFIANISSTAFAPAAELAGHEFNVDNETVAAFTVTIYLLGFALGPLVIAPLSEHYGRLIIYSTCLTVATAFLIGCSEANNVRAFLACRLITGIAGSGPGTIGGGTIADVMPKETRGRAMAVFAIGPLVGIGVGPLMGGFVAEYLGWRWIFRILYISTGTIFLLAVIFMRETYAPVLLQRKAARQRKNTGNKALRSRFDEKGGALRALWHAVQRPTKMLLFSPIVWSLSIYCAFVWGLLILLFTTLPAVYSGQYGFSPSISGLTYIGMGVGMGVGAVGFGLLSDRVMKSRFGDQPAEWKPEGRLLLMAWFSIVLPVGFFWYGWSAAYSAPWILPVLGTTFIGVGALFIMMPVQVYLVDSFGAATAASALAANTVLRSLAGTFLPLGGSRLYQHLGLGWGNSLLGFIAVGFCIMPALFFKYGEWMRKKWPINL</sequence>
<gene>
    <name evidence="9" type="ORF">AJ80_04882</name>
</gene>
<dbReference type="Pfam" id="PF07690">
    <property type="entry name" value="MFS_1"/>
    <property type="match status" value="1"/>
</dbReference>
<comment type="similarity">
    <text evidence="2">Belongs to the major facilitator superfamily.</text>
</comment>
<dbReference type="PANTHER" id="PTHR23502:SF68">
    <property type="entry name" value="MULTIDRUG TRANSPORTER, PUTATIVE (AFU_ORTHOLOGUE AFUA_3G01120)-RELATED"/>
    <property type="match status" value="1"/>
</dbReference>
<evidence type="ECO:0000256" key="6">
    <source>
        <dbReference type="SAM" id="MobiDB-lite"/>
    </source>
</evidence>
<dbReference type="OrthoDB" id="5296287at2759"/>
<keyword evidence="3 7" id="KW-0812">Transmembrane</keyword>
<accession>A0A2B7Y7Q6</accession>
<feature type="transmembrane region" description="Helical" evidence="7">
    <location>
        <begin position="74"/>
        <end position="97"/>
    </location>
</feature>
<feature type="transmembrane region" description="Helical" evidence="7">
    <location>
        <begin position="198"/>
        <end position="216"/>
    </location>
</feature>
<name>A0A2B7Y7Q6_POLH7</name>
<dbReference type="GO" id="GO:0022857">
    <property type="term" value="F:transmembrane transporter activity"/>
    <property type="evidence" value="ECO:0007669"/>
    <property type="project" value="InterPro"/>
</dbReference>
<dbReference type="GO" id="GO:0016020">
    <property type="term" value="C:membrane"/>
    <property type="evidence" value="ECO:0007669"/>
    <property type="project" value="UniProtKB-SubCell"/>
</dbReference>
<keyword evidence="4 7" id="KW-1133">Transmembrane helix</keyword>
<dbReference type="SUPFAM" id="SSF103473">
    <property type="entry name" value="MFS general substrate transporter"/>
    <property type="match status" value="1"/>
</dbReference>
<comment type="caution">
    <text evidence="9">The sequence shown here is derived from an EMBL/GenBank/DDBJ whole genome shotgun (WGS) entry which is preliminary data.</text>
</comment>
<dbReference type="STRING" id="1447883.A0A2B7Y7Q6"/>
<dbReference type="Proteomes" id="UP000224634">
    <property type="component" value="Unassembled WGS sequence"/>
</dbReference>
<feature type="transmembrane region" description="Helical" evidence="7">
    <location>
        <begin position="434"/>
        <end position="454"/>
    </location>
</feature>
<keyword evidence="5 7" id="KW-0472">Membrane</keyword>
<feature type="transmembrane region" description="Helical" evidence="7">
    <location>
        <begin position="474"/>
        <end position="497"/>
    </location>
</feature>
<organism evidence="9 10">
    <name type="scientific">Polytolypa hystricis (strain UAMH7299)</name>
    <dbReference type="NCBI Taxonomy" id="1447883"/>
    <lineage>
        <taxon>Eukaryota</taxon>
        <taxon>Fungi</taxon>
        <taxon>Dikarya</taxon>
        <taxon>Ascomycota</taxon>
        <taxon>Pezizomycotina</taxon>
        <taxon>Eurotiomycetes</taxon>
        <taxon>Eurotiomycetidae</taxon>
        <taxon>Onygenales</taxon>
        <taxon>Onygenales incertae sedis</taxon>
        <taxon>Polytolypa</taxon>
    </lineage>
</organism>
<feature type="domain" description="Major facilitator superfamily (MFS) profile" evidence="8">
    <location>
        <begin position="73"/>
        <end position="506"/>
    </location>
</feature>